<evidence type="ECO:0000259" key="8">
    <source>
        <dbReference type="SMART" id="SM00968"/>
    </source>
</evidence>
<dbReference type="Pfam" id="PF02463">
    <property type="entry name" value="SMC_N"/>
    <property type="match status" value="1"/>
</dbReference>
<keyword evidence="2 6" id="KW-0547">Nucleotide-binding</keyword>
<keyword evidence="5 6" id="KW-0238">DNA-binding</keyword>
<dbReference type="GO" id="GO:0030261">
    <property type="term" value="P:chromosome condensation"/>
    <property type="evidence" value="ECO:0007669"/>
    <property type="project" value="InterPro"/>
</dbReference>
<dbReference type="GO" id="GO:0006260">
    <property type="term" value="P:DNA replication"/>
    <property type="evidence" value="ECO:0007669"/>
    <property type="project" value="UniProtKB-UniRule"/>
</dbReference>
<accession>A0A4V3D5C0</accession>
<dbReference type="GO" id="GO:0005694">
    <property type="term" value="C:chromosome"/>
    <property type="evidence" value="ECO:0007669"/>
    <property type="project" value="InterPro"/>
</dbReference>
<feature type="domain" description="SMC hinge" evidence="8">
    <location>
        <begin position="520"/>
        <end position="615"/>
    </location>
</feature>
<dbReference type="PANTHER" id="PTHR43977">
    <property type="entry name" value="STRUCTURAL MAINTENANCE OF CHROMOSOMES PROTEIN 3"/>
    <property type="match status" value="1"/>
</dbReference>
<comment type="caution">
    <text evidence="9">The sequence shown here is derived from an EMBL/GenBank/DDBJ whole genome shotgun (WGS) entry which is preliminary data.</text>
</comment>
<feature type="region of interest" description="Disordered" evidence="7">
    <location>
        <begin position="681"/>
        <end position="701"/>
    </location>
</feature>
<dbReference type="OrthoDB" id="9808768at2"/>
<feature type="region of interest" description="Disordered" evidence="7">
    <location>
        <begin position="318"/>
        <end position="341"/>
    </location>
</feature>
<dbReference type="InterPro" id="IPR003395">
    <property type="entry name" value="RecF/RecN/SMC_N"/>
</dbReference>
<comment type="subunit">
    <text evidence="6">Homodimer.</text>
</comment>
<name>A0A4V3D5C0_9GAMM</name>
<dbReference type="InterPro" id="IPR024704">
    <property type="entry name" value="SMC"/>
</dbReference>
<feature type="compositionally biased region" description="Low complexity" evidence="7">
    <location>
        <begin position="763"/>
        <end position="779"/>
    </location>
</feature>
<dbReference type="SMART" id="SM00968">
    <property type="entry name" value="SMC_hinge"/>
    <property type="match status" value="1"/>
</dbReference>
<comment type="function">
    <text evidence="6">Required for chromosome condensation and partitioning.</text>
</comment>
<feature type="region of interest" description="Disordered" evidence="7">
    <location>
        <begin position="763"/>
        <end position="786"/>
    </location>
</feature>
<feature type="coiled-coil region" evidence="6">
    <location>
        <begin position="942"/>
        <end position="1007"/>
    </location>
</feature>
<dbReference type="GO" id="GO:0007059">
    <property type="term" value="P:chromosome segregation"/>
    <property type="evidence" value="ECO:0007669"/>
    <property type="project" value="UniProtKB-UniRule"/>
</dbReference>
<dbReference type="HAMAP" id="MF_01894">
    <property type="entry name" value="Smc_prok"/>
    <property type="match status" value="1"/>
</dbReference>
<evidence type="ECO:0000256" key="7">
    <source>
        <dbReference type="SAM" id="MobiDB-lite"/>
    </source>
</evidence>
<evidence type="ECO:0000256" key="6">
    <source>
        <dbReference type="HAMAP-Rule" id="MF_01894"/>
    </source>
</evidence>
<evidence type="ECO:0000256" key="2">
    <source>
        <dbReference type="ARBA" id="ARBA00022741"/>
    </source>
</evidence>
<evidence type="ECO:0000256" key="4">
    <source>
        <dbReference type="ARBA" id="ARBA00023054"/>
    </source>
</evidence>
<dbReference type="InterPro" id="IPR011890">
    <property type="entry name" value="SMC_prok"/>
</dbReference>
<dbReference type="Pfam" id="PF06470">
    <property type="entry name" value="SMC_hinge"/>
    <property type="match status" value="1"/>
</dbReference>
<dbReference type="EMBL" id="SNYK01000002">
    <property type="protein sequence ID" value="TDQ39497.1"/>
    <property type="molecule type" value="Genomic_DNA"/>
</dbReference>
<feature type="binding site" evidence="6">
    <location>
        <begin position="32"/>
        <end position="39"/>
    </location>
    <ligand>
        <name>ATP</name>
        <dbReference type="ChEBI" id="CHEBI:30616"/>
    </ligand>
</feature>
<dbReference type="InterPro" id="IPR036277">
    <property type="entry name" value="SMC_hinge_sf"/>
</dbReference>
<comment type="domain">
    <text evidence="6">Contains large globular domains required for ATP hydrolysis at each terminus and a third globular domain forming a flexible hinge near the middle of the molecule. These domains are separated by coiled-coil structures.</text>
</comment>
<dbReference type="Proteomes" id="UP000294575">
    <property type="component" value="Unassembled WGS sequence"/>
</dbReference>
<feature type="coiled-coil region" evidence="6">
    <location>
        <begin position="398"/>
        <end position="493"/>
    </location>
</feature>
<protein>
    <recommendedName>
        <fullName evidence="6">Chromosome partition protein Smc</fullName>
    </recommendedName>
</protein>
<keyword evidence="3 6" id="KW-0067">ATP-binding</keyword>
<gene>
    <name evidence="6" type="primary">smc</name>
    <name evidence="9" type="ORF">DFQ45_102191</name>
</gene>
<feature type="compositionally biased region" description="Basic and acidic residues" evidence="7">
    <location>
        <begin position="319"/>
        <end position="341"/>
    </location>
</feature>
<sequence length="1162" mass="132971">MRLKCIRLSGFKSFVDPTTVSFPGNMTAVVGPNGCGKSNIIDAVRWVLGESSAKNLRGEAMTDVIFNGSTSRKPVSRASIELVFDNTEGRIPGEYASYAEISVRRQVTREGQSTYYLNGTKCRRRDITDLFLGTGLGPRSYAIIEQGMISRLVEARPDDLRIFIEEAAGISKYKERRRETENRMRRTQDNLARLSDLREELGRQLERLQRQAQAAERYQQLREHGQRFETQLTAMRWRALDEQALQLQQLLDERETALQAQISLQYQADAQTEQLRDQHHDRTESFNRVQARFYLVGAEIARSEQAIQHARQRLQQLQDDLRDAERQREETESQLAGDRDQLEQLECEEQMLLEELAQAGERHELAQAGLLQADDAWQQWQEQWQAASLDGQRPREELQRVRLQLQQLGNSGQQLQQRIQRLDSEQDSLQADMADAGLQVMAEEQALLQEQVLTLQLQQEEQQERLHALQQQEQQLQQQLNERRSRLHQLQGQSSALRALQEQTLQQDDDLLSWLQGQDLRPAGRVLDGLQVEPGWELAVETVLAGDLQALCVDSWPEHCNGLQEGNLRLVREGARLTPVAGSLLEKVRASSLDLSPWLGQVRPVASLAEALQQLPQLAAGHSLVTADGCWLSQSFFRLQRGEHQQQGLLQRARLLEQLTAEQELLEQELEQQEQHLQRCSEERGRLQQESRQLREREQQDGAELARLQSRLAAGQARSEQLQQRLAQARDELQELREQQQQEQERQAELQLQQEQAEEAVRLAEAGSEQLQQRQAGLRQQHEQARQLAGQQQQRWQELQLQHGKLVTRRQATMQALERLQQQIERAMQRQEQLALGLADGESPVELLQAKLEEQLQQRLQVDDELRGERLALEELDDRLRQMDRQRHEASQQAEQIRADADQLRLNWHTLKVQRDALDEQLREAGDSVQDVLLGLPADAGIDDWQRQLEQLGSQIQRLGAINLAAIEEYRQQSERKTFLDAQNDDLEEALATLENVIRKIDRETRQRFKDTFEQINSGLQTLFPKVFGGGLAWLELTGDDLLDTGVAIMARPPGKKNSTIHLLSGGEKALTALALVFAIFQLNPAPFCMLDEVDAPLDDANVGRYARLVKEMSEQVQFIYITHNKIAMEMAEQMLGVTMQEPGCSRLVSVNLEEAVALAEQ</sequence>
<dbReference type="PIRSF" id="PIRSF005719">
    <property type="entry name" value="SMC"/>
    <property type="match status" value="1"/>
</dbReference>
<dbReference type="InterPro" id="IPR010935">
    <property type="entry name" value="SMC_hinge"/>
</dbReference>
<dbReference type="SUPFAM" id="SSF52540">
    <property type="entry name" value="P-loop containing nucleoside triphosphate hydrolases"/>
    <property type="match status" value="2"/>
</dbReference>
<evidence type="ECO:0000256" key="5">
    <source>
        <dbReference type="ARBA" id="ARBA00023125"/>
    </source>
</evidence>
<dbReference type="Gene3D" id="3.40.50.300">
    <property type="entry name" value="P-loop containing nucleotide triphosphate hydrolases"/>
    <property type="match status" value="2"/>
</dbReference>
<reference evidence="9 10" key="1">
    <citation type="submission" date="2019-03" db="EMBL/GenBank/DDBJ databases">
        <title>Genomic Encyclopedia of Type Strains, Phase IV (KMG-IV): sequencing the most valuable type-strain genomes for metagenomic binning, comparative biology and taxonomic classification.</title>
        <authorList>
            <person name="Goeker M."/>
        </authorList>
    </citation>
    <scope>NUCLEOTIDE SEQUENCE [LARGE SCALE GENOMIC DNA]</scope>
    <source>
        <strain evidence="9 10">DSM 28679</strain>
    </source>
</reference>
<dbReference type="GO" id="GO:0005737">
    <property type="term" value="C:cytoplasm"/>
    <property type="evidence" value="ECO:0007669"/>
    <property type="project" value="UniProtKB-SubCell"/>
</dbReference>
<dbReference type="SUPFAM" id="SSF75553">
    <property type="entry name" value="Smc hinge domain"/>
    <property type="match status" value="1"/>
</dbReference>
<evidence type="ECO:0000313" key="9">
    <source>
        <dbReference type="EMBL" id="TDQ39497.1"/>
    </source>
</evidence>
<organism evidence="9 10">
    <name type="scientific">Thiopseudomonas denitrificans</name>
    <dbReference type="NCBI Taxonomy" id="1501432"/>
    <lineage>
        <taxon>Bacteria</taxon>
        <taxon>Pseudomonadati</taxon>
        <taxon>Pseudomonadota</taxon>
        <taxon>Gammaproteobacteria</taxon>
        <taxon>Pseudomonadales</taxon>
        <taxon>Pseudomonadaceae</taxon>
        <taxon>Thiopseudomonas</taxon>
    </lineage>
</organism>
<keyword evidence="4 6" id="KW-0175">Coiled coil</keyword>
<dbReference type="GO" id="GO:0016887">
    <property type="term" value="F:ATP hydrolysis activity"/>
    <property type="evidence" value="ECO:0007669"/>
    <property type="project" value="InterPro"/>
</dbReference>
<dbReference type="GO" id="GO:0003677">
    <property type="term" value="F:DNA binding"/>
    <property type="evidence" value="ECO:0007669"/>
    <property type="project" value="UniProtKB-UniRule"/>
</dbReference>
<feature type="coiled-coil region" evidence="6">
    <location>
        <begin position="170"/>
        <end position="260"/>
    </location>
</feature>
<evidence type="ECO:0000313" key="10">
    <source>
        <dbReference type="Proteomes" id="UP000294575"/>
    </source>
</evidence>
<comment type="similarity">
    <text evidence="6">Belongs to the SMC family.</text>
</comment>
<feature type="compositionally biased region" description="Basic and acidic residues" evidence="7">
    <location>
        <begin position="681"/>
        <end position="700"/>
    </location>
</feature>
<keyword evidence="1 6" id="KW-0963">Cytoplasm</keyword>
<dbReference type="GO" id="GO:0005524">
    <property type="term" value="F:ATP binding"/>
    <property type="evidence" value="ECO:0007669"/>
    <property type="project" value="UniProtKB-UniRule"/>
</dbReference>
<evidence type="ECO:0000256" key="3">
    <source>
        <dbReference type="ARBA" id="ARBA00022840"/>
    </source>
</evidence>
<comment type="subcellular location">
    <subcellularLocation>
        <location evidence="6">Cytoplasm</location>
    </subcellularLocation>
</comment>
<dbReference type="GO" id="GO:0007062">
    <property type="term" value="P:sister chromatid cohesion"/>
    <property type="evidence" value="ECO:0007669"/>
    <property type="project" value="InterPro"/>
</dbReference>
<keyword evidence="10" id="KW-1185">Reference proteome</keyword>
<proteinExistence type="inferred from homology"/>
<dbReference type="InterPro" id="IPR027417">
    <property type="entry name" value="P-loop_NTPase"/>
</dbReference>
<dbReference type="Gene3D" id="1.20.1060.20">
    <property type="match status" value="1"/>
</dbReference>
<dbReference type="AlphaFoldDB" id="A0A4V3D5C0"/>
<evidence type="ECO:0000256" key="1">
    <source>
        <dbReference type="ARBA" id="ARBA00022490"/>
    </source>
</evidence>
<dbReference type="NCBIfam" id="TIGR02168">
    <property type="entry name" value="SMC_prok_B"/>
    <property type="match status" value="1"/>
</dbReference>
<dbReference type="CDD" id="cd03278">
    <property type="entry name" value="ABC_SMC_barmotin"/>
    <property type="match status" value="2"/>
</dbReference>
<dbReference type="RefSeq" id="WP_101497376.1">
    <property type="nucleotide sequence ID" value="NZ_LNJZ01000009.1"/>
</dbReference>